<evidence type="ECO:0000256" key="8">
    <source>
        <dbReference type="ARBA" id="ARBA00022842"/>
    </source>
</evidence>
<dbReference type="SUPFAM" id="SSF52467">
    <property type="entry name" value="DHS-like NAD/FAD-binding domain"/>
    <property type="match status" value="1"/>
</dbReference>
<comment type="pathway">
    <text evidence="1 11">Amino-acid biosynthesis; L-isoleucine biosynthesis; L-isoleucine from 2-oxobutanoate: step 1/4.</text>
</comment>
<dbReference type="Pfam" id="PF00205">
    <property type="entry name" value="TPP_enzyme_M"/>
    <property type="match status" value="1"/>
</dbReference>
<evidence type="ECO:0000256" key="9">
    <source>
        <dbReference type="ARBA" id="ARBA00023052"/>
    </source>
</evidence>
<protein>
    <recommendedName>
        <fullName evidence="4 11">Acetolactate synthase</fullName>
        <ecNumber evidence="4 11">2.2.1.6</ecNumber>
    </recommendedName>
</protein>
<dbReference type="GO" id="GO:0000287">
    <property type="term" value="F:magnesium ion binding"/>
    <property type="evidence" value="ECO:0007669"/>
    <property type="project" value="UniProtKB-UniRule"/>
</dbReference>
<name>A0A4R2EE71_9BACT</name>
<evidence type="ECO:0000259" key="13">
    <source>
        <dbReference type="Pfam" id="PF02775"/>
    </source>
</evidence>
<dbReference type="RefSeq" id="WP_131839812.1">
    <property type="nucleotide sequence ID" value="NZ_SLWB01000011.1"/>
</dbReference>
<dbReference type="EC" id="2.2.1.6" evidence="4 11"/>
<dbReference type="UniPathway" id="UPA00047">
    <property type="reaction ID" value="UER00055"/>
</dbReference>
<dbReference type="GO" id="GO:0005948">
    <property type="term" value="C:acetolactate synthase complex"/>
    <property type="evidence" value="ECO:0007669"/>
    <property type="project" value="TreeGrafter"/>
</dbReference>
<dbReference type="FunFam" id="3.40.50.970:FF:000007">
    <property type="entry name" value="Acetolactate synthase"/>
    <property type="match status" value="1"/>
</dbReference>
<keyword evidence="10 11" id="KW-0100">Branched-chain amino acid biosynthesis</keyword>
<dbReference type="UniPathway" id="UPA00049">
    <property type="reaction ID" value="UER00059"/>
</dbReference>
<evidence type="ECO:0000313" key="16">
    <source>
        <dbReference type="Proteomes" id="UP000294830"/>
    </source>
</evidence>
<comment type="cofactor">
    <cofactor evidence="11">
        <name>Mg(2+)</name>
        <dbReference type="ChEBI" id="CHEBI:18420"/>
    </cofactor>
    <text evidence="11">Binds 1 Mg(2+) ion per subunit.</text>
</comment>
<dbReference type="GO" id="GO:0030976">
    <property type="term" value="F:thiamine pyrophosphate binding"/>
    <property type="evidence" value="ECO:0007669"/>
    <property type="project" value="UniProtKB-UniRule"/>
</dbReference>
<evidence type="ECO:0000256" key="6">
    <source>
        <dbReference type="ARBA" id="ARBA00022679"/>
    </source>
</evidence>
<dbReference type="GO" id="GO:0003984">
    <property type="term" value="F:acetolactate synthase activity"/>
    <property type="evidence" value="ECO:0007669"/>
    <property type="project" value="UniProtKB-EC"/>
</dbReference>
<dbReference type="FunFam" id="3.40.50.1220:FF:000008">
    <property type="entry name" value="Acetolactate synthase"/>
    <property type="match status" value="1"/>
</dbReference>
<dbReference type="InterPro" id="IPR029061">
    <property type="entry name" value="THDP-binding"/>
</dbReference>
<dbReference type="CDD" id="cd07035">
    <property type="entry name" value="TPP_PYR_POX_like"/>
    <property type="match status" value="1"/>
</dbReference>
<evidence type="ECO:0000256" key="11">
    <source>
        <dbReference type="RuleBase" id="RU003591"/>
    </source>
</evidence>
<dbReference type="AlphaFoldDB" id="A0A4R2EE71"/>
<evidence type="ECO:0000256" key="5">
    <source>
        <dbReference type="ARBA" id="ARBA00022605"/>
    </source>
</evidence>
<dbReference type="CDD" id="cd02015">
    <property type="entry name" value="TPP_AHAS"/>
    <property type="match status" value="1"/>
</dbReference>
<dbReference type="PANTHER" id="PTHR18968:SF13">
    <property type="entry name" value="ACETOLACTATE SYNTHASE CATALYTIC SUBUNIT, MITOCHONDRIAL"/>
    <property type="match status" value="1"/>
</dbReference>
<comment type="similarity">
    <text evidence="3 11">Belongs to the TPP enzyme family.</text>
</comment>
<feature type="domain" description="Thiamine pyrophosphate enzyme central" evidence="12">
    <location>
        <begin position="207"/>
        <end position="342"/>
    </location>
</feature>
<proteinExistence type="inferred from homology"/>
<comment type="caution">
    <text evidence="15">The sequence shown here is derived from an EMBL/GenBank/DDBJ whole genome shotgun (WGS) entry which is preliminary data.</text>
</comment>
<evidence type="ECO:0000256" key="1">
    <source>
        <dbReference type="ARBA" id="ARBA00004974"/>
    </source>
</evidence>
<reference evidence="15 16" key="1">
    <citation type="submission" date="2019-03" db="EMBL/GenBank/DDBJ databases">
        <title>Genomic Encyclopedia of Archaeal and Bacterial Type Strains, Phase II (KMG-II): from individual species to whole genera.</title>
        <authorList>
            <person name="Goeker M."/>
        </authorList>
    </citation>
    <scope>NUCLEOTIDE SEQUENCE [LARGE SCALE GENOMIC DNA]</scope>
    <source>
        <strain evidence="15 16">RL-C</strain>
    </source>
</reference>
<keyword evidence="9 11" id="KW-0786">Thiamine pyrophosphate</keyword>
<accession>A0A4R2EE71</accession>
<dbReference type="OrthoDB" id="4494979at2"/>
<keyword evidence="7 11" id="KW-0479">Metal-binding</keyword>
<dbReference type="InterPro" id="IPR045229">
    <property type="entry name" value="TPP_enz"/>
</dbReference>
<dbReference type="GO" id="GO:0009097">
    <property type="term" value="P:isoleucine biosynthetic process"/>
    <property type="evidence" value="ECO:0007669"/>
    <property type="project" value="UniProtKB-UniPathway"/>
</dbReference>
<dbReference type="GO" id="GO:0009099">
    <property type="term" value="P:L-valine biosynthetic process"/>
    <property type="evidence" value="ECO:0007669"/>
    <property type="project" value="UniProtKB-UniPathway"/>
</dbReference>
<evidence type="ECO:0000259" key="14">
    <source>
        <dbReference type="Pfam" id="PF02776"/>
    </source>
</evidence>
<organism evidence="15 16">
    <name type="scientific">Acetobacteroides hydrogenigenes</name>
    <dbReference type="NCBI Taxonomy" id="979970"/>
    <lineage>
        <taxon>Bacteria</taxon>
        <taxon>Pseudomonadati</taxon>
        <taxon>Bacteroidota</taxon>
        <taxon>Bacteroidia</taxon>
        <taxon>Bacteroidales</taxon>
        <taxon>Rikenellaceae</taxon>
        <taxon>Acetobacteroides</taxon>
    </lineage>
</organism>
<dbReference type="GO" id="GO:0050660">
    <property type="term" value="F:flavin adenine dinucleotide binding"/>
    <property type="evidence" value="ECO:0007669"/>
    <property type="project" value="InterPro"/>
</dbReference>
<comment type="catalytic activity">
    <reaction evidence="11">
        <text>2 pyruvate + H(+) = (2S)-2-acetolactate + CO2</text>
        <dbReference type="Rhea" id="RHEA:25249"/>
        <dbReference type="ChEBI" id="CHEBI:15361"/>
        <dbReference type="ChEBI" id="CHEBI:15378"/>
        <dbReference type="ChEBI" id="CHEBI:16526"/>
        <dbReference type="ChEBI" id="CHEBI:58476"/>
        <dbReference type="EC" id="2.2.1.6"/>
    </reaction>
</comment>
<evidence type="ECO:0000256" key="7">
    <source>
        <dbReference type="ARBA" id="ARBA00022723"/>
    </source>
</evidence>
<dbReference type="InterPro" id="IPR012846">
    <property type="entry name" value="Acetolactate_synth_lsu"/>
</dbReference>
<evidence type="ECO:0000256" key="2">
    <source>
        <dbReference type="ARBA" id="ARBA00005025"/>
    </source>
</evidence>
<keyword evidence="16" id="KW-1185">Reference proteome</keyword>
<feature type="domain" description="Thiamine pyrophosphate enzyme TPP-binding" evidence="13">
    <location>
        <begin position="402"/>
        <end position="549"/>
    </location>
</feature>
<dbReference type="NCBIfam" id="TIGR00118">
    <property type="entry name" value="acolac_lg"/>
    <property type="match status" value="1"/>
</dbReference>
<dbReference type="InterPro" id="IPR012000">
    <property type="entry name" value="Thiamin_PyroP_enz_cen_dom"/>
</dbReference>
<dbReference type="InterPro" id="IPR029035">
    <property type="entry name" value="DHS-like_NAD/FAD-binding_dom"/>
</dbReference>
<gene>
    <name evidence="15" type="ORF">CLV25_111116</name>
</gene>
<keyword evidence="5 11" id="KW-0028">Amino-acid biosynthesis</keyword>
<keyword evidence="6 11" id="KW-0808">Transferase</keyword>
<dbReference type="PANTHER" id="PTHR18968">
    <property type="entry name" value="THIAMINE PYROPHOSPHATE ENZYMES"/>
    <property type="match status" value="1"/>
</dbReference>
<dbReference type="Proteomes" id="UP000294830">
    <property type="component" value="Unassembled WGS sequence"/>
</dbReference>
<feature type="domain" description="Thiamine pyrophosphate enzyme N-terminal TPP-binding" evidence="14">
    <location>
        <begin position="17"/>
        <end position="133"/>
    </location>
</feature>
<evidence type="ECO:0000313" key="15">
    <source>
        <dbReference type="EMBL" id="TCN65436.1"/>
    </source>
</evidence>
<dbReference type="InterPro" id="IPR039368">
    <property type="entry name" value="AHAS_TPP"/>
</dbReference>
<keyword evidence="8 11" id="KW-0460">Magnesium</keyword>
<dbReference type="SUPFAM" id="SSF52518">
    <property type="entry name" value="Thiamin diphosphate-binding fold (THDP-binding)"/>
    <property type="match status" value="2"/>
</dbReference>
<dbReference type="Pfam" id="PF02776">
    <property type="entry name" value="TPP_enzyme_N"/>
    <property type="match status" value="1"/>
</dbReference>
<comment type="cofactor">
    <cofactor evidence="11">
        <name>thiamine diphosphate</name>
        <dbReference type="ChEBI" id="CHEBI:58937"/>
    </cofactor>
    <text evidence="11">Binds 1 thiamine pyrophosphate per subunit.</text>
</comment>
<dbReference type="Gene3D" id="3.40.50.1220">
    <property type="entry name" value="TPP-binding domain"/>
    <property type="match status" value="1"/>
</dbReference>
<comment type="pathway">
    <text evidence="2 11">Amino-acid biosynthesis; L-valine biosynthesis; L-valine from pyruvate: step 1/4.</text>
</comment>
<sequence>MSNNLKDQLFRSEQPITGAESILRSLICEGVDTMFGYPGGGIMPTYDALYDYQHLLRHILVRHEQGAIHAAQGYARSSGRVGVAMATSGPGATNLITGIADAFIDSTPVVCITGQVGGKLIGTDAFQEIDIVNIALPITKWSVQVKSIESIPEIIARAFYIARSGRPGPVLIDVPKDIQFAKATFRYSKCEESKGVKVKPTLNANQVSEAAKLLNTCSKPLMLVGQGVTISNAEAELLKFAEKSGFPIAATLLGLSAFPVDHPQYVGMLGMHGNYGPNMLTNECDLLLAVGMRFDDRVTGDLSRYAKGAKVVHIDVDEAELGKIVRCDAPILADAKEALTALTEMVEVRSFKDWRAKFNSYMVEEKCRVIEGQLYPKQGITMGMAVRTVGEVTKGNAVVVTDVGQHQMVTSRYYPFTQKRSLITSGGLGTMGFGLPASMGAAVGASNRTTVLFVGDGGLQMKIQELGTISTENIPVKVVLLNNNFLGMVRQWQELFFERRYSFVEMSNPDFGLIVEGYGIPFKRVSDPTELEDAVKKMLGHNGPYFLEVLVEKEDNVFPMVPAGCAVDEVRLK</sequence>
<evidence type="ECO:0000256" key="4">
    <source>
        <dbReference type="ARBA" id="ARBA00013145"/>
    </source>
</evidence>
<dbReference type="Gene3D" id="3.40.50.970">
    <property type="match status" value="2"/>
</dbReference>
<dbReference type="InterPro" id="IPR012001">
    <property type="entry name" value="Thiamin_PyroP_enz_TPP-bd_dom"/>
</dbReference>
<dbReference type="InterPro" id="IPR011766">
    <property type="entry name" value="TPP_enzyme_TPP-bd"/>
</dbReference>
<evidence type="ECO:0000256" key="10">
    <source>
        <dbReference type="ARBA" id="ARBA00023304"/>
    </source>
</evidence>
<evidence type="ECO:0000256" key="3">
    <source>
        <dbReference type="ARBA" id="ARBA00007812"/>
    </source>
</evidence>
<dbReference type="Pfam" id="PF02775">
    <property type="entry name" value="TPP_enzyme_C"/>
    <property type="match status" value="1"/>
</dbReference>
<dbReference type="EMBL" id="SLWB01000011">
    <property type="protein sequence ID" value="TCN65436.1"/>
    <property type="molecule type" value="Genomic_DNA"/>
</dbReference>
<evidence type="ECO:0000259" key="12">
    <source>
        <dbReference type="Pfam" id="PF00205"/>
    </source>
</evidence>